<comment type="caution">
    <text evidence="2">The sequence shown here is derived from an EMBL/GenBank/DDBJ whole genome shotgun (WGS) entry which is preliminary data.</text>
</comment>
<evidence type="ECO:0000256" key="1">
    <source>
        <dbReference type="SAM" id="MobiDB-lite"/>
    </source>
</evidence>
<gene>
    <name evidence="2" type="ORF">KFK09_023205</name>
</gene>
<accession>A0A8T3ALQ0</accession>
<dbReference type="Proteomes" id="UP000829196">
    <property type="component" value="Unassembled WGS sequence"/>
</dbReference>
<evidence type="ECO:0000313" key="2">
    <source>
        <dbReference type="EMBL" id="KAI0496881.1"/>
    </source>
</evidence>
<proteinExistence type="predicted"/>
<dbReference type="EMBL" id="JAGYWB010000016">
    <property type="protein sequence ID" value="KAI0496881.1"/>
    <property type="molecule type" value="Genomic_DNA"/>
</dbReference>
<dbReference type="AlphaFoldDB" id="A0A8T3ALQ0"/>
<protein>
    <submittedName>
        <fullName evidence="2">Uncharacterized protein</fullName>
    </submittedName>
</protein>
<sequence>MWYDSKSPTISCTYPPVHRAPRLHLRSTRHNPTPCTVASGQPHACPSTVPCTPVRPPRAPYDLAPSGIPHSQHCSSRTTKLHLKDPNRSLIKNNNLESAVVRLSLADNLPSNLKESCHPPSVRAGKHSSMPTCSRIP</sequence>
<reference evidence="2" key="1">
    <citation type="journal article" date="2022" name="Front. Genet.">
        <title>Chromosome-Scale Assembly of the Dendrobium nobile Genome Provides Insights Into the Molecular Mechanism of the Biosynthesis of the Medicinal Active Ingredient of Dendrobium.</title>
        <authorList>
            <person name="Xu Q."/>
            <person name="Niu S.-C."/>
            <person name="Li K.-L."/>
            <person name="Zheng P.-J."/>
            <person name="Zhang X.-J."/>
            <person name="Jia Y."/>
            <person name="Liu Y."/>
            <person name="Niu Y.-X."/>
            <person name="Yu L.-H."/>
            <person name="Chen D.-F."/>
            <person name="Zhang G.-Q."/>
        </authorList>
    </citation>
    <scope>NUCLEOTIDE SEQUENCE</scope>
    <source>
        <tissue evidence="2">Leaf</tissue>
    </source>
</reference>
<feature type="region of interest" description="Disordered" evidence="1">
    <location>
        <begin position="60"/>
        <end position="79"/>
    </location>
</feature>
<organism evidence="2 3">
    <name type="scientific">Dendrobium nobile</name>
    <name type="common">Orchid</name>
    <dbReference type="NCBI Taxonomy" id="94219"/>
    <lineage>
        <taxon>Eukaryota</taxon>
        <taxon>Viridiplantae</taxon>
        <taxon>Streptophyta</taxon>
        <taxon>Embryophyta</taxon>
        <taxon>Tracheophyta</taxon>
        <taxon>Spermatophyta</taxon>
        <taxon>Magnoliopsida</taxon>
        <taxon>Liliopsida</taxon>
        <taxon>Asparagales</taxon>
        <taxon>Orchidaceae</taxon>
        <taxon>Epidendroideae</taxon>
        <taxon>Malaxideae</taxon>
        <taxon>Dendrobiinae</taxon>
        <taxon>Dendrobium</taxon>
    </lineage>
</organism>
<evidence type="ECO:0000313" key="3">
    <source>
        <dbReference type="Proteomes" id="UP000829196"/>
    </source>
</evidence>
<keyword evidence="3" id="KW-1185">Reference proteome</keyword>
<feature type="region of interest" description="Disordered" evidence="1">
    <location>
        <begin position="112"/>
        <end position="137"/>
    </location>
</feature>
<name>A0A8T3ALQ0_DENNO</name>